<dbReference type="EMBL" id="QGLF01000009">
    <property type="protein sequence ID" value="PWR17608.1"/>
    <property type="molecule type" value="Genomic_DNA"/>
</dbReference>
<comment type="caution">
    <text evidence="1">The sequence shown here is derived from an EMBL/GenBank/DDBJ whole genome shotgun (WGS) entry which is preliminary data.</text>
</comment>
<protein>
    <submittedName>
        <fullName evidence="1">Uncharacterized protein</fullName>
    </submittedName>
</protein>
<sequence length="129" mass="14248">MAQNIDRAVTLYRACLKAGRTLVVDLYTAEVMDALAEFGRLPRPGWRNLKGVVTSAFARLYRNTGREAFVTRMVANGIGAARPAADPGRRMIMTRASLTGDYTRNGVVPGPSDAWSWSLWRGYLVLQSL</sequence>
<evidence type="ECO:0000313" key="1">
    <source>
        <dbReference type="EMBL" id="PWR17608.1"/>
    </source>
</evidence>
<dbReference type="OrthoDB" id="9803916at2"/>
<dbReference type="Proteomes" id="UP000246077">
    <property type="component" value="Unassembled WGS sequence"/>
</dbReference>
<evidence type="ECO:0000313" key="2">
    <source>
        <dbReference type="Proteomes" id="UP000246077"/>
    </source>
</evidence>
<gene>
    <name evidence="1" type="ORF">DKG75_22275</name>
</gene>
<accession>A0A317DSG2</accession>
<name>A0A317DSG2_9PROT</name>
<dbReference type="RefSeq" id="WP_109923407.1">
    <property type="nucleotide sequence ID" value="NZ_QGLF01000009.1"/>
</dbReference>
<organism evidence="1 2">
    <name type="scientific">Zavarzinia compransoris</name>
    <dbReference type="NCBI Taxonomy" id="1264899"/>
    <lineage>
        <taxon>Bacteria</taxon>
        <taxon>Pseudomonadati</taxon>
        <taxon>Pseudomonadota</taxon>
        <taxon>Alphaproteobacteria</taxon>
        <taxon>Rhodospirillales</taxon>
        <taxon>Zavarziniaceae</taxon>
        <taxon>Zavarzinia</taxon>
    </lineage>
</organism>
<proteinExistence type="predicted"/>
<keyword evidence="2" id="KW-1185">Reference proteome</keyword>
<reference evidence="2" key="1">
    <citation type="submission" date="2018-05" db="EMBL/GenBank/DDBJ databases">
        <title>Zavarzinia sp. HR-AS.</title>
        <authorList>
            <person name="Lee Y."/>
            <person name="Jeon C.O."/>
        </authorList>
    </citation>
    <scope>NUCLEOTIDE SEQUENCE [LARGE SCALE GENOMIC DNA]</scope>
    <source>
        <strain evidence="2">DSM 1231</strain>
    </source>
</reference>
<dbReference type="AlphaFoldDB" id="A0A317DSG2"/>